<dbReference type="EMBL" id="JAIWYP010000087">
    <property type="protein sequence ID" value="KAH3689955.1"/>
    <property type="molecule type" value="Genomic_DNA"/>
</dbReference>
<dbReference type="Proteomes" id="UP000828390">
    <property type="component" value="Unassembled WGS sequence"/>
</dbReference>
<protein>
    <recommendedName>
        <fullName evidence="4">B box-type domain-containing protein</fullName>
    </recommendedName>
</protein>
<dbReference type="PANTHER" id="PTHR25462">
    <property type="entry name" value="BONUS, ISOFORM C-RELATED"/>
    <property type="match status" value="1"/>
</dbReference>
<dbReference type="Pfam" id="PF00643">
    <property type="entry name" value="zf-B_box"/>
    <property type="match status" value="1"/>
</dbReference>
<keyword evidence="1" id="KW-0479">Metal-binding</keyword>
<evidence type="ECO:0000259" key="4">
    <source>
        <dbReference type="PROSITE" id="PS50119"/>
    </source>
</evidence>
<dbReference type="CDD" id="cd19756">
    <property type="entry name" value="Bbox2"/>
    <property type="match status" value="1"/>
</dbReference>
<name>A0A9D3Y124_DREPO</name>
<dbReference type="Gene3D" id="3.30.160.60">
    <property type="entry name" value="Classic Zinc Finger"/>
    <property type="match status" value="1"/>
</dbReference>
<feature type="region of interest" description="Disordered" evidence="3">
    <location>
        <begin position="286"/>
        <end position="372"/>
    </location>
</feature>
<dbReference type="AlphaFoldDB" id="A0A9D3Y124"/>
<dbReference type="Gene3D" id="2.120.10.30">
    <property type="entry name" value="TolB, C-terminal domain"/>
    <property type="match status" value="2"/>
</dbReference>
<keyword evidence="6" id="KW-1185">Reference proteome</keyword>
<feature type="domain" description="B box-type" evidence="4">
    <location>
        <begin position="72"/>
        <end position="121"/>
    </location>
</feature>
<reference evidence="5" key="2">
    <citation type="submission" date="2020-11" db="EMBL/GenBank/DDBJ databases">
        <authorList>
            <person name="McCartney M.A."/>
            <person name="Auch B."/>
            <person name="Kono T."/>
            <person name="Mallez S."/>
            <person name="Becker A."/>
            <person name="Gohl D.M."/>
            <person name="Silverstein K.A.T."/>
            <person name="Koren S."/>
            <person name="Bechman K.B."/>
            <person name="Herman A."/>
            <person name="Abrahante J.E."/>
            <person name="Garbe J."/>
        </authorList>
    </citation>
    <scope>NUCLEOTIDE SEQUENCE</scope>
    <source>
        <strain evidence="5">Duluth1</strain>
        <tissue evidence="5">Whole animal</tissue>
    </source>
</reference>
<feature type="compositionally biased region" description="Low complexity" evidence="3">
    <location>
        <begin position="348"/>
        <end position="367"/>
    </location>
</feature>
<dbReference type="InterPro" id="IPR011042">
    <property type="entry name" value="6-blade_b-propeller_TolB-like"/>
</dbReference>
<organism evidence="5 6">
    <name type="scientific">Dreissena polymorpha</name>
    <name type="common">Zebra mussel</name>
    <name type="synonym">Mytilus polymorpha</name>
    <dbReference type="NCBI Taxonomy" id="45954"/>
    <lineage>
        <taxon>Eukaryota</taxon>
        <taxon>Metazoa</taxon>
        <taxon>Spiralia</taxon>
        <taxon>Lophotrochozoa</taxon>
        <taxon>Mollusca</taxon>
        <taxon>Bivalvia</taxon>
        <taxon>Autobranchia</taxon>
        <taxon>Heteroconchia</taxon>
        <taxon>Euheterodonta</taxon>
        <taxon>Imparidentia</taxon>
        <taxon>Neoheterodontei</taxon>
        <taxon>Myida</taxon>
        <taxon>Dreissenoidea</taxon>
        <taxon>Dreissenidae</taxon>
        <taxon>Dreissena</taxon>
    </lineage>
</organism>
<dbReference type="InterPro" id="IPR047153">
    <property type="entry name" value="TRIM45/56/19-like"/>
</dbReference>
<evidence type="ECO:0000313" key="5">
    <source>
        <dbReference type="EMBL" id="KAH3689955.1"/>
    </source>
</evidence>
<feature type="compositionally biased region" description="Basic and acidic residues" evidence="3">
    <location>
        <begin position="301"/>
        <end position="310"/>
    </location>
</feature>
<evidence type="ECO:0000313" key="6">
    <source>
        <dbReference type="Proteomes" id="UP000828390"/>
    </source>
</evidence>
<feature type="domain" description="B box-type" evidence="4">
    <location>
        <begin position="20"/>
        <end position="60"/>
    </location>
</feature>
<accession>A0A9D3Y124</accession>
<evidence type="ECO:0000256" key="3">
    <source>
        <dbReference type="SAM" id="MobiDB-lite"/>
    </source>
</evidence>
<feature type="coiled-coil region" evidence="2">
    <location>
        <begin position="138"/>
        <end position="186"/>
    </location>
</feature>
<evidence type="ECO:0000256" key="2">
    <source>
        <dbReference type="SAM" id="Coils"/>
    </source>
</evidence>
<dbReference type="SUPFAM" id="SSF57845">
    <property type="entry name" value="B-box zinc-binding domain"/>
    <property type="match status" value="1"/>
</dbReference>
<dbReference type="PANTHER" id="PTHR25462:SF296">
    <property type="entry name" value="MEIOTIC P26, ISOFORM F"/>
    <property type="match status" value="1"/>
</dbReference>
<dbReference type="InterPro" id="IPR000315">
    <property type="entry name" value="Znf_B-box"/>
</dbReference>
<evidence type="ECO:0000256" key="1">
    <source>
        <dbReference type="PROSITE-ProRule" id="PRU00024"/>
    </source>
</evidence>
<gene>
    <name evidence="5" type="ORF">DPMN_191339</name>
</gene>
<comment type="caution">
    <text evidence="5">The sequence shown here is derived from an EMBL/GenBank/DDBJ whole genome shotgun (WGS) entry which is preliminary data.</text>
</comment>
<sequence length="640" mass="72382">MEGSIHRGCDFIFDFNCFTCQENDRNTEAGFYCEECSKFYCSKCVEYHNYLYKKHAILNKENISLWPKTDVVEQDKCKEHQKEKLTIFCEDHSELICHVCHVHNHQKCSHLVLISDKVKQLHQKGYFTQLSATIDTQHQQLIRKKDDLEENIKSLEKSYKTILEEINALRKTINDSLDQLEKYTKKELDTFLVTMRTSIQTDIENCTQSIKNITCLHEDLMKTKDKGEALSFIKYRKCIDQSLMVESVLLDMTTKTEMTLTFKPAEVVQQTLSTLSGLGQILRTVEQSHPAKRTTQNTDSRQNKPKETSRSDSGNQTTTGLKINKSYPESRTSRSYSPGNQTSDLTKSGQVSNLVSSSSQQPVQVHQPGAVSKPDQIIKVKSSKKYNVKIKGYTNICYITGICETASGALLITDYFNKSVKLLDQTYKVVAHFDLPSTPRSMCSIDSSLVAVTVYNKEVHFIRVTNDQLIKDRILKLQHDCFSIAHQHGNLYIPDGSALYLYNLDGKLVREVYKDTSSENKVNSCAVSPDGDRIYVTHYKQLVTLSRDGTVISTLTVPDLSSPIVELPGLHVTDSGQVLVCGYYSGTIVQVDKDGRKILAEVVTKNDGVFRPMSVYYSGRTDSIIVGMGGQTDIRVFKAQ</sequence>
<proteinExistence type="predicted"/>
<feature type="compositionally biased region" description="Polar residues" evidence="3">
    <location>
        <begin position="311"/>
        <end position="347"/>
    </location>
</feature>
<keyword evidence="2" id="KW-0175">Coiled coil</keyword>
<dbReference type="SUPFAM" id="SSF63829">
    <property type="entry name" value="Calcium-dependent phosphotriesterase"/>
    <property type="match status" value="1"/>
</dbReference>
<reference evidence="5" key="1">
    <citation type="journal article" date="2019" name="bioRxiv">
        <title>The Genome of the Zebra Mussel, Dreissena polymorpha: A Resource for Invasive Species Research.</title>
        <authorList>
            <person name="McCartney M.A."/>
            <person name="Auch B."/>
            <person name="Kono T."/>
            <person name="Mallez S."/>
            <person name="Zhang Y."/>
            <person name="Obille A."/>
            <person name="Becker A."/>
            <person name="Abrahante J.E."/>
            <person name="Garbe J."/>
            <person name="Badalamenti J.P."/>
            <person name="Herman A."/>
            <person name="Mangelson H."/>
            <person name="Liachko I."/>
            <person name="Sullivan S."/>
            <person name="Sone E.D."/>
            <person name="Koren S."/>
            <person name="Silverstein K.A.T."/>
            <person name="Beckman K.B."/>
            <person name="Gohl D.M."/>
        </authorList>
    </citation>
    <scope>NUCLEOTIDE SEQUENCE</scope>
    <source>
        <strain evidence="5">Duluth1</strain>
        <tissue evidence="5">Whole animal</tissue>
    </source>
</reference>
<keyword evidence="1" id="KW-0862">Zinc</keyword>
<dbReference type="GO" id="GO:0008270">
    <property type="term" value="F:zinc ion binding"/>
    <property type="evidence" value="ECO:0007669"/>
    <property type="project" value="UniProtKB-KW"/>
</dbReference>
<keyword evidence="1" id="KW-0863">Zinc-finger</keyword>
<dbReference type="PROSITE" id="PS50119">
    <property type="entry name" value="ZF_BBOX"/>
    <property type="match status" value="2"/>
</dbReference>